<dbReference type="EMBL" id="MGAK01000013">
    <property type="protein sequence ID" value="OGK44715.1"/>
    <property type="molecule type" value="Genomic_DNA"/>
</dbReference>
<dbReference type="SMART" id="SM00855">
    <property type="entry name" value="PGAM"/>
    <property type="match status" value="1"/>
</dbReference>
<feature type="binding site" evidence="3">
    <location>
        <position position="59"/>
    </location>
    <ligand>
        <name>substrate</name>
    </ligand>
</feature>
<dbReference type="GO" id="GO:0043456">
    <property type="term" value="P:regulation of pentose-phosphate shunt"/>
    <property type="evidence" value="ECO:0007669"/>
    <property type="project" value="TreeGrafter"/>
</dbReference>
<dbReference type="PIRSF" id="PIRSF000709">
    <property type="entry name" value="6PFK_2-Ptase"/>
    <property type="match status" value="1"/>
</dbReference>
<dbReference type="GO" id="GO:0045820">
    <property type="term" value="P:negative regulation of glycolytic process"/>
    <property type="evidence" value="ECO:0007669"/>
    <property type="project" value="TreeGrafter"/>
</dbReference>
<dbReference type="SUPFAM" id="SSF53254">
    <property type="entry name" value="Phosphoglycerate mutase-like"/>
    <property type="match status" value="1"/>
</dbReference>
<dbReference type="Pfam" id="PF00300">
    <property type="entry name" value="His_Phos_1"/>
    <property type="match status" value="1"/>
</dbReference>
<dbReference type="AlphaFoldDB" id="A0A1F7IMV7"/>
<keyword evidence="1" id="KW-0378">Hydrolase</keyword>
<dbReference type="PROSITE" id="PS00175">
    <property type="entry name" value="PG_MUTASE"/>
    <property type="match status" value="1"/>
</dbReference>
<dbReference type="GO" id="GO:0005829">
    <property type="term" value="C:cytosol"/>
    <property type="evidence" value="ECO:0007669"/>
    <property type="project" value="TreeGrafter"/>
</dbReference>
<dbReference type="GO" id="GO:0004331">
    <property type="term" value="F:fructose-2,6-bisphosphate 2-phosphatase activity"/>
    <property type="evidence" value="ECO:0007669"/>
    <property type="project" value="TreeGrafter"/>
</dbReference>
<dbReference type="Proteomes" id="UP000179072">
    <property type="component" value="Unassembled WGS sequence"/>
</dbReference>
<feature type="binding site" evidence="3">
    <location>
        <begin position="8"/>
        <end position="15"/>
    </location>
    <ligand>
        <name>substrate</name>
    </ligand>
</feature>
<reference evidence="4 5" key="1">
    <citation type="journal article" date="2016" name="Nat. Commun.">
        <title>Thousands of microbial genomes shed light on interconnected biogeochemical processes in an aquifer system.</title>
        <authorList>
            <person name="Anantharaman K."/>
            <person name="Brown C.T."/>
            <person name="Hug L.A."/>
            <person name="Sharon I."/>
            <person name="Castelle C.J."/>
            <person name="Probst A.J."/>
            <person name="Thomas B.C."/>
            <person name="Singh A."/>
            <person name="Wilkins M.J."/>
            <person name="Karaoz U."/>
            <person name="Brodie E.L."/>
            <person name="Williams K.H."/>
            <person name="Hubbard S.S."/>
            <person name="Banfield J.F."/>
        </authorList>
    </citation>
    <scope>NUCLEOTIDE SEQUENCE [LARGE SCALE GENOMIC DNA]</scope>
</reference>
<dbReference type="InterPro" id="IPR001345">
    <property type="entry name" value="PG/BPGM_mutase_AS"/>
</dbReference>
<feature type="active site" description="Proton donor/acceptor" evidence="2">
    <location>
        <position position="83"/>
    </location>
</feature>
<comment type="caution">
    <text evidence="4">The sequence shown here is derived from an EMBL/GenBank/DDBJ whole genome shotgun (WGS) entry which is preliminary data.</text>
</comment>
<dbReference type="InterPro" id="IPR051695">
    <property type="entry name" value="Phosphoglycerate_Mutase"/>
</dbReference>
<organism evidence="4 5">
    <name type="scientific">Candidatus Roizmanbacteria bacterium RIFCSPLOWO2_01_FULL_38_11</name>
    <dbReference type="NCBI Taxonomy" id="1802060"/>
    <lineage>
        <taxon>Bacteria</taxon>
        <taxon>Candidatus Roizmaniibacteriota</taxon>
    </lineage>
</organism>
<sequence length="201" mass="23183">MGKLILIRHGETSKNIDKELHSVNDEEGLNETGKKQIRLTAQRVAEYAPSIIYSSTEKRALESAKIISDLLKIPMKPVENMHERNWGVHIGKTWEDVKKILDRMTLDERYFYTPQDGESWQTFEARLIDGIREIIAKHKNETVIVISHRGAIRALIPFLLNRPKEESLKYSFDNGSLTIFDYDDKGFSKVLVNDTGHFVEI</sequence>
<evidence type="ECO:0008006" key="6">
    <source>
        <dbReference type="Google" id="ProtNLM"/>
    </source>
</evidence>
<dbReference type="PANTHER" id="PTHR46517:SF1">
    <property type="entry name" value="FRUCTOSE-2,6-BISPHOSPHATASE TIGAR"/>
    <property type="match status" value="1"/>
</dbReference>
<dbReference type="InterPro" id="IPR029033">
    <property type="entry name" value="His_PPase_superfam"/>
</dbReference>
<name>A0A1F7IMV7_9BACT</name>
<dbReference type="InterPro" id="IPR013078">
    <property type="entry name" value="His_Pase_superF_clade-1"/>
</dbReference>
<evidence type="ECO:0000256" key="3">
    <source>
        <dbReference type="PIRSR" id="PIRSR613078-2"/>
    </source>
</evidence>
<evidence type="ECO:0000313" key="4">
    <source>
        <dbReference type="EMBL" id="OGK44715.1"/>
    </source>
</evidence>
<dbReference type="Gene3D" id="3.40.50.1240">
    <property type="entry name" value="Phosphoglycerate mutase-like"/>
    <property type="match status" value="1"/>
</dbReference>
<feature type="active site" description="Tele-phosphohistidine intermediate" evidence="2">
    <location>
        <position position="9"/>
    </location>
</feature>
<proteinExistence type="predicted"/>
<accession>A0A1F7IMV7</accession>
<evidence type="ECO:0000313" key="5">
    <source>
        <dbReference type="Proteomes" id="UP000179072"/>
    </source>
</evidence>
<protein>
    <recommendedName>
        <fullName evidence="6">Phosphoglycerate mutase</fullName>
    </recommendedName>
</protein>
<evidence type="ECO:0000256" key="1">
    <source>
        <dbReference type="ARBA" id="ARBA00022801"/>
    </source>
</evidence>
<dbReference type="PANTHER" id="PTHR46517">
    <property type="entry name" value="FRUCTOSE-2,6-BISPHOSPHATASE TIGAR"/>
    <property type="match status" value="1"/>
</dbReference>
<dbReference type="STRING" id="1802060.A2957_00055"/>
<evidence type="ECO:0000256" key="2">
    <source>
        <dbReference type="PIRSR" id="PIRSR613078-1"/>
    </source>
</evidence>
<gene>
    <name evidence="4" type="ORF">A2957_00055</name>
</gene>
<dbReference type="CDD" id="cd07067">
    <property type="entry name" value="HP_PGM_like"/>
    <property type="match status" value="1"/>
</dbReference>